<feature type="compositionally biased region" description="Basic and acidic residues" evidence="1">
    <location>
        <begin position="355"/>
        <end position="373"/>
    </location>
</feature>
<evidence type="ECO:0000313" key="2">
    <source>
        <dbReference type="EMBL" id="KAL1609943.1"/>
    </source>
</evidence>
<feature type="region of interest" description="Disordered" evidence="1">
    <location>
        <begin position="304"/>
        <end position="396"/>
    </location>
</feature>
<dbReference type="EMBL" id="JAKJXO020000002">
    <property type="protein sequence ID" value="KAL1609943.1"/>
    <property type="molecule type" value="Genomic_DNA"/>
</dbReference>
<feature type="compositionally biased region" description="Polar residues" evidence="1">
    <location>
        <begin position="50"/>
        <end position="66"/>
    </location>
</feature>
<feature type="compositionally biased region" description="Acidic residues" evidence="1">
    <location>
        <begin position="304"/>
        <end position="316"/>
    </location>
</feature>
<evidence type="ECO:0000256" key="1">
    <source>
        <dbReference type="SAM" id="MobiDB-lite"/>
    </source>
</evidence>
<feature type="region of interest" description="Disordered" evidence="1">
    <location>
        <begin position="37"/>
        <end position="66"/>
    </location>
</feature>
<accession>A0ABR3S0C2</accession>
<evidence type="ECO:0008006" key="4">
    <source>
        <dbReference type="Google" id="ProtNLM"/>
    </source>
</evidence>
<dbReference type="Proteomes" id="UP001521785">
    <property type="component" value="Unassembled WGS sequence"/>
</dbReference>
<protein>
    <recommendedName>
        <fullName evidence="4">WHIM1 domain-containing protein</fullName>
    </recommendedName>
</protein>
<keyword evidence="3" id="KW-1185">Reference proteome</keyword>
<proteinExistence type="predicted"/>
<organism evidence="2 3">
    <name type="scientific">Paraconiothyrium brasiliense</name>
    <dbReference type="NCBI Taxonomy" id="300254"/>
    <lineage>
        <taxon>Eukaryota</taxon>
        <taxon>Fungi</taxon>
        <taxon>Dikarya</taxon>
        <taxon>Ascomycota</taxon>
        <taxon>Pezizomycotina</taxon>
        <taxon>Dothideomycetes</taxon>
        <taxon>Pleosporomycetidae</taxon>
        <taxon>Pleosporales</taxon>
        <taxon>Massarineae</taxon>
        <taxon>Didymosphaeriaceae</taxon>
        <taxon>Paraconiothyrium</taxon>
    </lineage>
</organism>
<sequence length="529" mass="58547">MQDRSRILIPDSSQDPPTAAGSYIALSDSTIELSVDAGRKRNSGAAEGESISSPSKTIRKLQPNTTSKAKRKLPVLSVQDFDRYVDKKWTVQDWMENVWDRSTVKQIDILCRLGLVAPGSTVKNYKGIFYFDDPLLTELSRAIHELSKTVHNASFDQIPANPLVRGRPRGLTGRKPDDAGRNAFVDAAKNLTHMNHQLNDLLCDRFGPKVWGMDVAARDGCTYRLELEDDADRPKIEALLHLWVFVKIANKCRDKRQKLHGSGRKSRAKKDLANMAGKALSLFCDGDNDTHDDDVDKNTPDVAAEDVEHEESEEQETTNTVDDAEAGLTTLKQQNDVKATRKRKRETETSTPSLRTEEKHGNARITASEDKATVDALSDEQPEDTSGPAPPKKSRRTAHNYMLTELIPNSDDNSHAVSTSPNERRVIDTVKNRNFIHWKEDGERVAEDEKSVHAGLSDGHSALAAVNNEQQVDTAGDDTSVNSPALATTQSSLTILAPINNSSSTTKPKLPDFHTFMKSIHGDLLAKRT</sequence>
<name>A0ABR3S0C2_9PLEO</name>
<feature type="region of interest" description="Disordered" evidence="1">
    <location>
        <begin position="1"/>
        <end position="21"/>
    </location>
</feature>
<reference evidence="2 3" key="1">
    <citation type="submission" date="2024-02" db="EMBL/GenBank/DDBJ databases">
        <title>De novo assembly and annotation of 12 fungi associated with fruit tree decline syndrome in Ontario, Canada.</title>
        <authorList>
            <person name="Sulman M."/>
            <person name="Ellouze W."/>
            <person name="Ilyukhin E."/>
        </authorList>
    </citation>
    <scope>NUCLEOTIDE SEQUENCE [LARGE SCALE GENOMIC DNA]</scope>
    <source>
        <strain evidence="2 3">M42-189</strain>
    </source>
</reference>
<evidence type="ECO:0000313" key="3">
    <source>
        <dbReference type="Proteomes" id="UP001521785"/>
    </source>
</evidence>
<gene>
    <name evidence="2" type="ORF">SLS60_001608</name>
</gene>
<comment type="caution">
    <text evidence="2">The sequence shown here is derived from an EMBL/GenBank/DDBJ whole genome shotgun (WGS) entry which is preliminary data.</text>
</comment>